<feature type="region of interest" description="Disordered" evidence="1">
    <location>
        <begin position="29"/>
        <end position="65"/>
    </location>
</feature>
<evidence type="ECO:0000256" key="2">
    <source>
        <dbReference type="SAM" id="SignalP"/>
    </source>
</evidence>
<gene>
    <name evidence="3" type="ORF">g.21439</name>
</gene>
<reference evidence="3" key="1">
    <citation type="submission" date="2015-12" db="EMBL/GenBank/DDBJ databases">
        <title>De novo transcriptome assembly of four potential Pierce s Disease insect vectors from Arizona vineyards.</title>
        <authorList>
            <person name="Tassone E.E."/>
        </authorList>
    </citation>
    <scope>NUCLEOTIDE SEQUENCE</scope>
</reference>
<evidence type="ECO:0000256" key="1">
    <source>
        <dbReference type="SAM" id="MobiDB-lite"/>
    </source>
</evidence>
<keyword evidence="2" id="KW-0732">Signal</keyword>
<feature type="chain" id="PRO_5008581482" evidence="2">
    <location>
        <begin position="22"/>
        <end position="106"/>
    </location>
</feature>
<feature type="signal peptide" evidence="2">
    <location>
        <begin position="1"/>
        <end position="21"/>
    </location>
</feature>
<dbReference type="EMBL" id="GEDC01008748">
    <property type="protein sequence ID" value="JAS28550.1"/>
    <property type="molecule type" value="Transcribed_RNA"/>
</dbReference>
<accession>A0A1B6DS99</accession>
<proteinExistence type="predicted"/>
<sequence>MRSFWVLFGLIVFLAFYLTNGQEVAEKRKEGKVLSEGEIPPQHPPKERIFNTPSLRCPAGTGKDRRGTCRTLMIQCSQRRLERCAAIAREGGDLSSCNCSNFNRNK</sequence>
<name>A0A1B6DS99_9HEMI</name>
<organism evidence="3">
    <name type="scientific">Clastoptera arizonana</name>
    <name type="common">Arizona spittle bug</name>
    <dbReference type="NCBI Taxonomy" id="38151"/>
    <lineage>
        <taxon>Eukaryota</taxon>
        <taxon>Metazoa</taxon>
        <taxon>Ecdysozoa</taxon>
        <taxon>Arthropoda</taxon>
        <taxon>Hexapoda</taxon>
        <taxon>Insecta</taxon>
        <taxon>Pterygota</taxon>
        <taxon>Neoptera</taxon>
        <taxon>Paraneoptera</taxon>
        <taxon>Hemiptera</taxon>
        <taxon>Auchenorrhyncha</taxon>
        <taxon>Cercopoidea</taxon>
        <taxon>Clastopteridae</taxon>
        <taxon>Clastoptera</taxon>
    </lineage>
</organism>
<dbReference type="AlphaFoldDB" id="A0A1B6DS99"/>
<evidence type="ECO:0000313" key="3">
    <source>
        <dbReference type="EMBL" id="JAS28550.1"/>
    </source>
</evidence>
<protein>
    <submittedName>
        <fullName evidence="3">Uncharacterized protein</fullName>
    </submittedName>
</protein>